<dbReference type="Proteomes" id="UP001054889">
    <property type="component" value="Unassembled WGS sequence"/>
</dbReference>
<dbReference type="PANTHER" id="PTHR11558:SF25">
    <property type="entry name" value="SPERMINE SYNTHASE"/>
    <property type="match status" value="1"/>
</dbReference>
<reference evidence="2" key="1">
    <citation type="journal article" date="2018" name="DNA Res.">
        <title>Multiple hybrid de novo genome assembly of finger millet, an orphan allotetraploid crop.</title>
        <authorList>
            <person name="Hatakeyama M."/>
            <person name="Aluri S."/>
            <person name="Balachadran M.T."/>
            <person name="Sivarajan S.R."/>
            <person name="Patrignani A."/>
            <person name="Gruter S."/>
            <person name="Poveda L."/>
            <person name="Shimizu-Inatsugi R."/>
            <person name="Baeten J."/>
            <person name="Francoijs K.J."/>
            <person name="Nataraja K.N."/>
            <person name="Reddy Y.A.N."/>
            <person name="Phadnis S."/>
            <person name="Ravikumar R.L."/>
            <person name="Schlapbach R."/>
            <person name="Sreeman S.M."/>
            <person name="Shimizu K.K."/>
        </authorList>
    </citation>
    <scope>NUCLEOTIDE SEQUENCE</scope>
</reference>
<evidence type="ECO:0000256" key="1">
    <source>
        <dbReference type="SAM" id="SignalP"/>
    </source>
</evidence>
<dbReference type="GO" id="GO:0008295">
    <property type="term" value="P:spermidine biosynthetic process"/>
    <property type="evidence" value="ECO:0007669"/>
    <property type="project" value="TreeGrafter"/>
</dbReference>
<feature type="signal peptide" evidence="1">
    <location>
        <begin position="1"/>
        <end position="16"/>
    </location>
</feature>
<dbReference type="SUPFAM" id="SSF53335">
    <property type="entry name" value="S-adenosyl-L-methionine-dependent methyltransferases"/>
    <property type="match status" value="1"/>
</dbReference>
<evidence type="ECO:0008006" key="4">
    <source>
        <dbReference type="Google" id="ProtNLM"/>
    </source>
</evidence>
<dbReference type="PANTHER" id="PTHR11558">
    <property type="entry name" value="SPERMIDINE/SPERMINE SYNTHASE"/>
    <property type="match status" value="1"/>
</dbReference>
<dbReference type="GO" id="GO:0004766">
    <property type="term" value="F:spermidine synthase activity"/>
    <property type="evidence" value="ECO:0007669"/>
    <property type="project" value="TreeGrafter"/>
</dbReference>
<evidence type="ECO:0000313" key="3">
    <source>
        <dbReference type="Proteomes" id="UP001054889"/>
    </source>
</evidence>
<dbReference type="AlphaFoldDB" id="A0AAV5FVP8"/>
<organism evidence="2 3">
    <name type="scientific">Eleusine coracana subsp. coracana</name>
    <dbReference type="NCBI Taxonomy" id="191504"/>
    <lineage>
        <taxon>Eukaryota</taxon>
        <taxon>Viridiplantae</taxon>
        <taxon>Streptophyta</taxon>
        <taxon>Embryophyta</taxon>
        <taxon>Tracheophyta</taxon>
        <taxon>Spermatophyta</taxon>
        <taxon>Magnoliopsida</taxon>
        <taxon>Liliopsida</taxon>
        <taxon>Poales</taxon>
        <taxon>Poaceae</taxon>
        <taxon>PACMAD clade</taxon>
        <taxon>Chloridoideae</taxon>
        <taxon>Cynodonteae</taxon>
        <taxon>Eleusininae</taxon>
        <taxon>Eleusine</taxon>
    </lineage>
</organism>
<dbReference type="InterPro" id="IPR029063">
    <property type="entry name" value="SAM-dependent_MTases_sf"/>
</dbReference>
<comment type="caution">
    <text evidence="2">The sequence shown here is derived from an EMBL/GenBank/DDBJ whole genome shotgun (WGS) entry which is preliminary data.</text>
</comment>
<evidence type="ECO:0000313" key="2">
    <source>
        <dbReference type="EMBL" id="GJN38530.1"/>
    </source>
</evidence>
<gene>
    <name evidence="2" type="primary">gb27582</name>
    <name evidence="2" type="ORF">PR202_gb27582</name>
</gene>
<accession>A0AAV5FVP8</accession>
<protein>
    <recommendedName>
        <fullName evidence="4">Spermidine synthase</fullName>
    </recommendedName>
</protein>
<dbReference type="InterPro" id="IPR001045">
    <property type="entry name" value="Spermi_synthase"/>
</dbReference>
<sequence length="101" mass="11315">MQLLWICSGTIGFLLCAKEGPSVNFLTPVNPIEKLEGATKGGRELRFYNTEMHRAAFVLPTFVRRELESYNTSAEEENPKESVAEPQKMKILPNNAILMAS</sequence>
<dbReference type="EMBL" id="BQKI01000097">
    <property type="protein sequence ID" value="GJN38530.1"/>
    <property type="molecule type" value="Genomic_DNA"/>
</dbReference>
<name>A0AAV5FVP8_ELECO</name>
<feature type="chain" id="PRO_5043988764" description="Spermidine synthase" evidence="1">
    <location>
        <begin position="17"/>
        <end position="101"/>
    </location>
</feature>
<dbReference type="Gene3D" id="3.40.50.150">
    <property type="entry name" value="Vaccinia Virus protein VP39"/>
    <property type="match status" value="1"/>
</dbReference>
<keyword evidence="1" id="KW-0732">Signal</keyword>
<keyword evidence="3" id="KW-1185">Reference proteome</keyword>
<proteinExistence type="predicted"/>
<dbReference type="GO" id="GO:0005829">
    <property type="term" value="C:cytosol"/>
    <property type="evidence" value="ECO:0007669"/>
    <property type="project" value="TreeGrafter"/>
</dbReference>
<reference evidence="2" key="2">
    <citation type="submission" date="2021-12" db="EMBL/GenBank/DDBJ databases">
        <title>Resequencing data analysis of finger millet.</title>
        <authorList>
            <person name="Hatakeyama M."/>
            <person name="Aluri S."/>
            <person name="Balachadran M.T."/>
            <person name="Sivarajan S.R."/>
            <person name="Poveda L."/>
            <person name="Shimizu-Inatsugi R."/>
            <person name="Schlapbach R."/>
            <person name="Sreeman S.M."/>
            <person name="Shimizu K.K."/>
        </authorList>
    </citation>
    <scope>NUCLEOTIDE SEQUENCE</scope>
</reference>